<dbReference type="NCBIfam" id="TIGR00045">
    <property type="entry name" value="glycerate kinase"/>
    <property type="match status" value="1"/>
</dbReference>
<evidence type="ECO:0000256" key="2">
    <source>
        <dbReference type="ARBA" id="ARBA00022679"/>
    </source>
</evidence>
<dbReference type="SUPFAM" id="SSF110738">
    <property type="entry name" value="Glycerate kinase I"/>
    <property type="match status" value="1"/>
</dbReference>
<name>A0ABS8PN67_9BACT</name>
<keyword evidence="2 4" id="KW-0808">Transferase</keyword>
<dbReference type="PANTHER" id="PTHR21599">
    <property type="entry name" value="GLYCERATE KINASE"/>
    <property type="match status" value="1"/>
</dbReference>
<sequence>MKIVIAPNAFKNSLPAAAVAAALEEGIRRGGYTGALVCRPVGDGGDGTGSLLAQYLGAEQVVAEVADPLGRTIRAAFGWIEATGTAIIEMADASGLRLLQPEEYDPLHASTRGCGQLITAALNQGARELLLCIGGSATVDGGTGLLKALGLQLYDVEGSPLSSLPADLVTLHSIDSSGLDPRLHDVTITILCDVKNHLLGAKGAAAVFGPQKGAGAGEVLQLEAALQQWRKVVLQTTGTDMDVLESSGAAGGVAAGLAAFCKVHIVDGIDYFLKKTGFEQELEGAGWVITGEGAIDHQTLEGKAPFGVAVLARRKDIPVIGIAGKVPEGPDAELEAYFSQLISINEQPATLEEAIRQTRPNLVKTGEKIGAVLEKIRNNSKKDPGVSGKAWK</sequence>
<dbReference type="Gene3D" id="3.40.50.10350">
    <property type="entry name" value="Glycerate kinase, domain 1"/>
    <property type="match status" value="1"/>
</dbReference>
<dbReference type="PANTHER" id="PTHR21599:SF0">
    <property type="entry name" value="GLYCERATE KINASE"/>
    <property type="match status" value="1"/>
</dbReference>
<keyword evidence="3 4" id="KW-0418">Kinase</keyword>
<comment type="similarity">
    <text evidence="1 4">Belongs to the glycerate kinase type-1 family.</text>
</comment>
<keyword evidence="6" id="KW-1185">Reference proteome</keyword>
<evidence type="ECO:0000256" key="3">
    <source>
        <dbReference type="ARBA" id="ARBA00022777"/>
    </source>
</evidence>
<reference evidence="5 6" key="1">
    <citation type="submission" date="2021-11" db="EMBL/GenBank/DDBJ databases">
        <title>Genomic of Niabella pedocola.</title>
        <authorList>
            <person name="Wu T."/>
        </authorList>
    </citation>
    <scope>NUCLEOTIDE SEQUENCE [LARGE SCALE GENOMIC DNA]</scope>
    <source>
        <strain evidence="5 6">JCM 31011</strain>
    </source>
</reference>
<protein>
    <submittedName>
        <fullName evidence="5">Glycerate kinase</fullName>
    </submittedName>
</protein>
<dbReference type="Proteomes" id="UP001199816">
    <property type="component" value="Unassembled WGS sequence"/>
</dbReference>
<dbReference type="InterPro" id="IPR018197">
    <property type="entry name" value="Glycerate_kinase_RE-like"/>
</dbReference>
<evidence type="ECO:0000256" key="1">
    <source>
        <dbReference type="ARBA" id="ARBA00006284"/>
    </source>
</evidence>
<dbReference type="InterPro" id="IPR018193">
    <property type="entry name" value="Glyc_kinase_flavodox-like_fold"/>
</dbReference>
<comment type="caution">
    <text evidence="5">The sequence shown here is derived from an EMBL/GenBank/DDBJ whole genome shotgun (WGS) entry which is preliminary data.</text>
</comment>
<dbReference type="Pfam" id="PF02595">
    <property type="entry name" value="Gly_kinase"/>
    <property type="match status" value="1"/>
</dbReference>
<gene>
    <name evidence="5" type="ORF">LQ567_07295</name>
</gene>
<evidence type="ECO:0000313" key="6">
    <source>
        <dbReference type="Proteomes" id="UP001199816"/>
    </source>
</evidence>
<dbReference type="InterPro" id="IPR036129">
    <property type="entry name" value="Glycerate_kinase_sf"/>
</dbReference>
<proteinExistence type="inferred from homology"/>
<evidence type="ECO:0000256" key="4">
    <source>
        <dbReference type="PIRNR" id="PIRNR006078"/>
    </source>
</evidence>
<dbReference type="Gene3D" id="3.90.1510.10">
    <property type="entry name" value="Glycerate kinase, domain 2"/>
    <property type="match status" value="1"/>
</dbReference>
<dbReference type="EMBL" id="JAJNEC010000004">
    <property type="protein sequence ID" value="MCD2422564.1"/>
    <property type="molecule type" value="Genomic_DNA"/>
</dbReference>
<dbReference type="PIRSF" id="PIRSF006078">
    <property type="entry name" value="GlxK"/>
    <property type="match status" value="1"/>
</dbReference>
<organism evidence="5 6">
    <name type="scientific">Niabella pedocola</name>
    <dbReference type="NCBI Taxonomy" id="1752077"/>
    <lineage>
        <taxon>Bacteria</taxon>
        <taxon>Pseudomonadati</taxon>
        <taxon>Bacteroidota</taxon>
        <taxon>Chitinophagia</taxon>
        <taxon>Chitinophagales</taxon>
        <taxon>Chitinophagaceae</taxon>
        <taxon>Niabella</taxon>
    </lineage>
</organism>
<dbReference type="GO" id="GO:0016301">
    <property type="term" value="F:kinase activity"/>
    <property type="evidence" value="ECO:0007669"/>
    <property type="project" value="UniProtKB-KW"/>
</dbReference>
<evidence type="ECO:0000313" key="5">
    <source>
        <dbReference type="EMBL" id="MCD2422564.1"/>
    </source>
</evidence>
<dbReference type="InterPro" id="IPR004381">
    <property type="entry name" value="Glycerate_kinase"/>
</dbReference>
<dbReference type="RefSeq" id="WP_231003671.1">
    <property type="nucleotide sequence ID" value="NZ_JAJNEC010000004.1"/>
</dbReference>
<accession>A0ABS8PN67</accession>